<dbReference type="InterPro" id="IPR045717">
    <property type="entry name" value="CHRDL1/2"/>
</dbReference>
<proteinExistence type="predicted"/>
<organism evidence="4 5">
    <name type="scientific">Mizuhopecten yessoensis</name>
    <name type="common">Japanese scallop</name>
    <name type="synonym">Patinopecten yessoensis</name>
    <dbReference type="NCBI Taxonomy" id="6573"/>
    <lineage>
        <taxon>Eukaryota</taxon>
        <taxon>Metazoa</taxon>
        <taxon>Spiralia</taxon>
        <taxon>Lophotrochozoa</taxon>
        <taxon>Mollusca</taxon>
        <taxon>Bivalvia</taxon>
        <taxon>Autobranchia</taxon>
        <taxon>Pteriomorphia</taxon>
        <taxon>Pectinida</taxon>
        <taxon>Pectinoidea</taxon>
        <taxon>Pectinidae</taxon>
        <taxon>Mizuhopecten</taxon>
    </lineage>
</organism>
<evidence type="ECO:0000259" key="3">
    <source>
        <dbReference type="PROSITE" id="PS50184"/>
    </source>
</evidence>
<sequence length="466" mass="52713">MWKSLTMIIAVILGKDLCLFAESSTCLLGKASYADGDVWKFNECVNCTCNGTRVECVKELCPSPTCTEPKIVPGVCCPFCEDFANLPPTVVPDDKREDKIGGQGCEYDGNTYADGEVFNSNSTGIILNADNQCINCICTKGDVLCYLKTCNIPKKCKKWLNHSDNCCPQCADDANASLDENGSSVDPEQKAEYDCLDSEGAIHENGSEWRPQVSNCVTCSCLNGEIDCQKLTCPTDDLLPCKNPRRRGNSCCKSCRRKKKPKKECLTNLRRKNKRNKKKKGRRQGRKRNRNQVGQSGTSPGVDVTSLPSIRDNIDIHNLTIPEFFGQMCMAKKRDHIVYRYVDSRYLFVAFDDAKSQEVEVWRWRLKQRACVANQPAQKQKCKAMSANIRLSALEKFMFPSDHFRKQATQEMIFGSTTKRQVKNFKKKLTRSMAKCSKRSKCRVKVVTRAFYKHIELKHVSYNCNC</sequence>
<dbReference type="AlphaFoldDB" id="A0A210PWI3"/>
<evidence type="ECO:0000256" key="2">
    <source>
        <dbReference type="SAM" id="SignalP"/>
    </source>
</evidence>
<dbReference type="Pfam" id="PF00093">
    <property type="entry name" value="VWC"/>
    <property type="match status" value="2"/>
</dbReference>
<gene>
    <name evidence="4" type="ORF">KP79_PYT02242</name>
</gene>
<dbReference type="PANTHER" id="PTHR46303">
    <property type="entry name" value="VWFC DOMAIN-CONTAINING PROTEIN"/>
    <property type="match status" value="1"/>
</dbReference>
<dbReference type="PROSITE" id="PS50184">
    <property type="entry name" value="VWFC_2"/>
    <property type="match status" value="3"/>
</dbReference>
<dbReference type="EMBL" id="NEDP02005441">
    <property type="protein sequence ID" value="OWF40867.1"/>
    <property type="molecule type" value="Genomic_DNA"/>
</dbReference>
<keyword evidence="5" id="KW-1185">Reference proteome</keyword>
<dbReference type="PANTHER" id="PTHR46303:SF1">
    <property type="entry name" value="VWFC DOMAIN-CONTAINING PROTEIN"/>
    <property type="match status" value="1"/>
</dbReference>
<feature type="domain" description="VWFC" evidence="3">
    <location>
        <begin position="24"/>
        <end position="81"/>
    </location>
</feature>
<evidence type="ECO:0000256" key="1">
    <source>
        <dbReference type="SAM" id="MobiDB-lite"/>
    </source>
</evidence>
<evidence type="ECO:0000313" key="4">
    <source>
        <dbReference type="EMBL" id="OWF40867.1"/>
    </source>
</evidence>
<dbReference type="Proteomes" id="UP000242188">
    <property type="component" value="Unassembled WGS sequence"/>
</dbReference>
<comment type="caution">
    <text evidence="4">The sequence shown here is derived from an EMBL/GenBank/DDBJ whole genome shotgun (WGS) entry which is preliminary data.</text>
</comment>
<dbReference type="SMART" id="SM00214">
    <property type="entry name" value="VWC"/>
    <property type="match status" value="3"/>
</dbReference>
<feature type="domain" description="VWFC" evidence="3">
    <location>
        <begin position="103"/>
        <end position="171"/>
    </location>
</feature>
<dbReference type="SUPFAM" id="SSF57603">
    <property type="entry name" value="FnI-like domain"/>
    <property type="match status" value="3"/>
</dbReference>
<dbReference type="PROSITE" id="PS01208">
    <property type="entry name" value="VWFC_1"/>
    <property type="match status" value="2"/>
</dbReference>
<keyword evidence="2" id="KW-0732">Signal</keyword>
<feature type="region of interest" description="Disordered" evidence="1">
    <location>
        <begin position="266"/>
        <end position="306"/>
    </location>
</feature>
<dbReference type="InterPro" id="IPR001007">
    <property type="entry name" value="VWF_dom"/>
</dbReference>
<feature type="domain" description="VWFC" evidence="3">
    <location>
        <begin position="195"/>
        <end position="256"/>
    </location>
</feature>
<protein>
    <submittedName>
        <fullName evidence="4">Chordin-like protein 2</fullName>
    </submittedName>
</protein>
<feature type="signal peptide" evidence="2">
    <location>
        <begin position="1"/>
        <end position="21"/>
    </location>
</feature>
<dbReference type="SMART" id="SM00215">
    <property type="entry name" value="VWC_out"/>
    <property type="match status" value="2"/>
</dbReference>
<name>A0A210PWI3_MIZYE</name>
<feature type="compositionally biased region" description="Basic residues" evidence="1">
    <location>
        <begin position="269"/>
        <end position="290"/>
    </location>
</feature>
<evidence type="ECO:0000313" key="5">
    <source>
        <dbReference type="Proteomes" id="UP000242188"/>
    </source>
</evidence>
<accession>A0A210PWI3</accession>
<dbReference type="GO" id="GO:0036122">
    <property type="term" value="F:BMP binding"/>
    <property type="evidence" value="ECO:0007669"/>
    <property type="project" value="TreeGrafter"/>
</dbReference>
<dbReference type="GO" id="GO:0030154">
    <property type="term" value="P:cell differentiation"/>
    <property type="evidence" value="ECO:0007669"/>
    <property type="project" value="TreeGrafter"/>
</dbReference>
<feature type="chain" id="PRO_5012984708" evidence="2">
    <location>
        <begin position="22"/>
        <end position="466"/>
    </location>
</feature>
<dbReference type="Gene3D" id="6.20.200.20">
    <property type="match status" value="1"/>
</dbReference>
<reference evidence="4 5" key="1">
    <citation type="journal article" date="2017" name="Nat. Ecol. Evol.">
        <title>Scallop genome provides insights into evolution of bilaterian karyotype and development.</title>
        <authorList>
            <person name="Wang S."/>
            <person name="Zhang J."/>
            <person name="Jiao W."/>
            <person name="Li J."/>
            <person name="Xun X."/>
            <person name="Sun Y."/>
            <person name="Guo X."/>
            <person name="Huan P."/>
            <person name="Dong B."/>
            <person name="Zhang L."/>
            <person name="Hu X."/>
            <person name="Sun X."/>
            <person name="Wang J."/>
            <person name="Zhao C."/>
            <person name="Wang Y."/>
            <person name="Wang D."/>
            <person name="Huang X."/>
            <person name="Wang R."/>
            <person name="Lv J."/>
            <person name="Li Y."/>
            <person name="Zhang Z."/>
            <person name="Liu B."/>
            <person name="Lu W."/>
            <person name="Hui Y."/>
            <person name="Liang J."/>
            <person name="Zhou Z."/>
            <person name="Hou R."/>
            <person name="Li X."/>
            <person name="Liu Y."/>
            <person name="Li H."/>
            <person name="Ning X."/>
            <person name="Lin Y."/>
            <person name="Zhao L."/>
            <person name="Xing Q."/>
            <person name="Dou J."/>
            <person name="Li Y."/>
            <person name="Mao J."/>
            <person name="Guo H."/>
            <person name="Dou H."/>
            <person name="Li T."/>
            <person name="Mu C."/>
            <person name="Jiang W."/>
            <person name="Fu Q."/>
            <person name="Fu X."/>
            <person name="Miao Y."/>
            <person name="Liu J."/>
            <person name="Yu Q."/>
            <person name="Li R."/>
            <person name="Liao H."/>
            <person name="Li X."/>
            <person name="Kong Y."/>
            <person name="Jiang Z."/>
            <person name="Chourrout D."/>
            <person name="Li R."/>
            <person name="Bao Z."/>
        </authorList>
    </citation>
    <scope>NUCLEOTIDE SEQUENCE [LARGE SCALE GENOMIC DNA]</scope>
    <source>
        <strain evidence="4 5">PY_sf001</strain>
    </source>
</reference>
<dbReference type="OrthoDB" id="8173378at2759"/>
<dbReference type="GO" id="GO:0030514">
    <property type="term" value="P:negative regulation of BMP signaling pathway"/>
    <property type="evidence" value="ECO:0007669"/>
    <property type="project" value="TreeGrafter"/>
</dbReference>
<dbReference type="GO" id="GO:0005615">
    <property type="term" value="C:extracellular space"/>
    <property type="evidence" value="ECO:0007669"/>
    <property type="project" value="TreeGrafter"/>
</dbReference>
<dbReference type="STRING" id="6573.A0A210PWI3"/>
<dbReference type="Gene3D" id="2.10.70.10">
    <property type="entry name" value="Complement Module, domain 1"/>
    <property type="match status" value="2"/>
</dbReference>